<comment type="caution">
    <text evidence="1">The sequence shown here is derived from an EMBL/GenBank/DDBJ whole genome shotgun (WGS) entry which is preliminary data.</text>
</comment>
<protein>
    <submittedName>
        <fullName evidence="1">Uncharacterized protein</fullName>
    </submittedName>
</protein>
<organism evidence="1 2">
    <name type="scientific">Siccirubricoccus deserti</name>
    <dbReference type="NCBI Taxonomy" id="2013562"/>
    <lineage>
        <taxon>Bacteria</taxon>
        <taxon>Pseudomonadati</taxon>
        <taxon>Pseudomonadota</taxon>
        <taxon>Alphaproteobacteria</taxon>
        <taxon>Acetobacterales</taxon>
        <taxon>Roseomonadaceae</taxon>
        <taxon>Siccirubricoccus</taxon>
    </lineage>
</organism>
<gene>
    <name evidence="1" type="ORF">H7965_19555</name>
</gene>
<proteinExistence type="predicted"/>
<name>A0A9X0R120_9PROT</name>
<evidence type="ECO:0000313" key="1">
    <source>
        <dbReference type="EMBL" id="MBC4017509.1"/>
    </source>
</evidence>
<dbReference type="RefSeq" id="WP_186772266.1">
    <property type="nucleotide sequence ID" value="NZ_JACOMF010000029.1"/>
</dbReference>
<dbReference type="EMBL" id="JACOMF010000029">
    <property type="protein sequence ID" value="MBC4017509.1"/>
    <property type="molecule type" value="Genomic_DNA"/>
</dbReference>
<accession>A0A9X0R120</accession>
<sequence>MVEDDRLKEWMNRPIAGTAGRVVECVAADQCRDRLARSAQAPRIEAWCPGGQDHCEQGRLGVRRQFRQMPFGQVQPEDMVCT</sequence>
<reference evidence="1" key="1">
    <citation type="submission" date="2020-08" db="EMBL/GenBank/DDBJ databases">
        <authorList>
            <person name="Hu Y."/>
            <person name="Nguyen S.V."/>
            <person name="Li F."/>
            <person name="Fanning S."/>
        </authorList>
    </citation>
    <scope>NUCLEOTIDE SEQUENCE</scope>
    <source>
        <strain evidence="1">SYSU D8009</strain>
    </source>
</reference>
<dbReference type="AlphaFoldDB" id="A0A9X0R120"/>
<evidence type="ECO:0000313" key="2">
    <source>
        <dbReference type="Proteomes" id="UP000600101"/>
    </source>
</evidence>
<dbReference type="Proteomes" id="UP000600101">
    <property type="component" value="Unassembled WGS sequence"/>
</dbReference>
<keyword evidence="2" id="KW-1185">Reference proteome</keyword>